<dbReference type="CDD" id="cd00086">
    <property type="entry name" value="homeodomain"/>
    <property type="match status" value="1"/>
</dbReference>
<dbReference type="EMBL" id="JADNRY010000014">
    <property type="protein sequence ID" value="KAF9074104.1"/>
    <property type="molecule type" value="Genomic_DNA"/>
</dbReference>
<accession>A0A9P5UCG0</accession>
<keyword evidence="4" id="KW-0539">Nucleus</keyword>
<dbReference type="Gene3D" id="1.10.10.60">
    <property type="entry name" value="Homeodomain-like"/>
    <property type="match status" value="1"/>
</dbReference>
<dbReference type="InterPro" id="IPR008422">
    <property type="entry name" value="KN_HD"/>
</dbReference>
<evidence type="ECO:0000256" key="1">
    <source>
        <dbReference type="ARBA" id="ARBA00005800"/>
    </source>
</evidence>
<dbReference type="InterPro" id="IPR050224">
    <property type="entry name" value="TALE_homeobox"/>
</dbReference>
<dbReference type="AlphaFoldDB" id="A0A9P5UCG0"/>
<name>A0A9P5UCG0_9AGAR</name>
<feature type="domain" description="KN homeodomain" evidence="5">
    <location>
        <begin position="16"/>
        <end position="51"/>
    </location>
</feature>
<dbReference type="SUPFAM" id="SSF46689">
    <property type="entry name" value="Homeodomain-like"/>
    <property type="match status" value="1"/>
</dbReference>
<dbReference type="GO" id="GO:0003677">
    <property type="term" value="F:DNA binding"/>
    <property type="evidence" value="ECO:0007669"/>
    <property type="project" value="UniProtKB-KW"/>
</dbReference>
<protein>
    <recommendedName>
        <fullName evidence="5">KN homeodomain domain-containing protein</fullName>
    </recommendedName>
</protein>
<evidence type="ECO:0000256" key="4">
    <source>
        <dbReference type="ARBA" id="ARBA00023242"/>
    </source>
</evidence>
<reference evidence="6" key="1">
    <citation type="submission" date="2020-11" db="EMBL/GenBank/DDBJ databases">
        <authorList>
            <consortium name="DOE Joint Genome Institute"/>
            <person name="Ahrendt S."/>
            <person name="Riley R."/>
            <person name="Andreopoulos W."/>
            <person name="Labutti K."/>
            <person name="Pangilinan J."/>
            <person name="Ruiz-Duenas F.J."/>
            <person name="Barrasa J.M."/>
            <person name="Sanchez-Garcia M."/>
            <person name="Camarero S."/>
            <person name="Miyauchi S."/>
            <person name="Serrano A."/>
            <person name="Linde D."/>
            <person name="Babiker R."/>
            <person name="Drula E."/>
            <person name="Ayuso-Fernandez I."/>
            <person name="Pacheco R."/>
            <person name="Padilla G."/>
            <person name="Ferreira P."/>
            <person name="Barriuso J."/>
            <person name="Kellner H."/>
            <person name="Castanera R."/>
            <person name="Alfaro M."/>
            <person name="Ramirez L."/>
            <person name="Pisabarro A.G."/>
            <person name="Kuo A."/>
            <person name="Tritt A."/>
            <person name="Lipzen A."/>
            <person name="He G."/>
            <person name="Yan M."/>
            <person name="Ng V."/>
            <person name="Cullen D."/>
            <person name="Martin F."/>
            <person name="Rosso M.-N."/>
            <person name="Henrissat B."/>
            <person name="Hibbett D."/>
            <person name="Martinez A.T."/>
            <person name="Grigoriev I.V."/>
        </authorList>
    </citation>
    <scope>NUCLEOTIDE SEQUENCE</scope>
    <source>
        <strain evidence="6">AH 40177</strain>
    </source>
</reference>
<dbReference type="Proteomes" id="UP000772434">
    <property type="component" value="Unassembled WGS sequence"/>
</dbReference>
<organism evidence="6 7">
    <name type="scientific">Rhodocollybia butyracea</name>
    <dbReference type="NCBI Taxonomy" id="206335"/>
    <lineage>
        <taxon>Eukaryota</taxon>
        <taxon>Fungi</taxon>
        <taxon>Dikarya</taxon>
        <taxon>Basidiomycota</taxon>
        <taxon>Agaricomycotina</taxon>
        <taxon>Agaricomycetes</taxon>
        <taxon>Agaricomycetidae</taxon>
        <taxon>Agaricales</taxon>
        <taxon>Marasmiineae</taxon>
        <taxon>Omphalotaceae</taxon>
        <taxon>Rhodocollybia</taxon>
    </lineage>
</organism>
<evidence type="ECO:0000313" key="6">
    <source>
        <dbReference type="EMBL" id="KAF9074104.1"/>
    </source>
</evidence>
<dbReference type="InterPro" id="IPR001356">
    <property type="entry name" value="HD"/>
</dbReference>
<dbReference type="PANTHER" id="PTHR11850">
    <property type="entry name" value="HOMEOBOX PROTEIN TRANSCRIPTION FACTORS"/>
    <property type="match status" value="1"/>
</dbReference>
<dbReference type="InterPro" id="IPR009057">
    <property type="entry name" value="Homeodomain-like_sf"/>
</dbReference>
<sequence length="64" mass="7271">QNAKFPKETVDLLKAWLHRHSDLPYLSEEEGKQLCHATGLSISQVSSWMANVSSSEILIFELTR</sequence>
<dbReference type="Pfam" id="PF05920">
    <property type="entry name" value="Homeobox_KN"/>
    <property type="match status" value="1"/>
</dbReference>
<evidence type="ECO:0000256" key="2">
    <source>
        <dbReference type="ARBA" id="ARBA00023125"/>
    </source>
</evidence>
<gene>
    <name evidence="6" type="ORF">BDP27DRAFT_1214636</name>
</gene>
<feature type="non-terminal residue" evidence="6">
    <location>
        <position position="1"/>
    </location>
</feature>
<dbReference type="OrthoDB" id="10056939at2759"/>
<comment type="caution">
    <text evidence="6">The sequence shown here is derived from an EMBL/GenBank/DDBJ whole genome shotgun (WGS) entry which is preliminary data.</text>
</comment>
<proteinExistence type="inferred from homology"/>
<keyword evidence="3" id="KW-0371">Homeobox</keyword>
<evidence type="ECO:0000256" key="3">
    <source>
        <dbReference type="ARBA" id="ARBA00023155"/>
    </source>
</evidence>
<comment type="similarity">
    <text evidence="1">Belongs to the TALE/M-ATYP homeobox family.</text>
</comment>
<keyword evidence="2" id="KW-0238">DNA-binding</keyword>
<evidence type="ECO:0000259" key="5">
    <source>
        <dbReference type="Pfam" id="PF05920"/>
    </source>
</evidence>
<dbReference type="GO" id="GO:0006355">
    <property type="term" value="P:regulation of DNA-templated transcription"/>
    <property type="evidence" value="ECO:0007669"/>
    <property type="project" value="InterPro"/>
</dbReference>
<evidence type="ECO:0000313" key="7">
    <source>
        <dbReference type="Proteomes" id="UP000772434"/>
    </source>
</evidence>
<keyword evidence="7" id="KW-1185">Reference proteome</keyword>